<protein>
    <submittedName>
        <fullName evidence="1">Uncharacterized protein</fullName>
    </submittedName>
</protein>
<comment type="caution">
    <text evidence="1">The sequence shown here is derived from an EMBL/GenBank/DDBJ whole genome shotgun (WGS) entry which is preliminary data.</text>
</comment>
<reference evidence="1" key="1">
    <citation type="submission" date="2019-11" db="EMBL/GenBank/DDBJ databases">
        <title>Acidithiobacillus ferrianus sp. nov.: a facultatively anaerobic and extremely acidophilic chemolithoautotroph.</title>
        <authorList>
            <person name="Norris P.R."/>
            <person name="Falagan C."/>
            <person name="Moya-Beltran A."/>
            <person name="Castro M."/>
            <person name="Quatrini R."/>
            <person name="Johnson D.B."/>
        </authorList>
    </citation>
    <scope>NUCLEOTIDE SEQUENCE [LARGE SCALE GENOMIC DNA]</scope>
    <source>
        <strain evidence="1">MG</strain>
    </source>
</reference>
<accession>A0A845UF87</accession>
<organism evidence="1">
    <name type="scientific">Acidithiobacillus ferrianus</name>
    <dbReference type="NCBI Taxonomy" id="2678518"/>
    <lineage>
        <taxon>Bacteria</taxon>
        <taxon>Pseudomonadati</taxon>
        <taxon>Pseudomonadota</taxon>
        <taxon>Acidithiobacillia</taxon>
        <taxon>Acidithiobacillales</taxon>
        <taxon>Acidithiobacillaceae</taxon>
        <taxon>Acidithiobacillus</taxon>
    </lineage>
</organism>
<evidence type="ECO:0000313" key="1">
    <source>
        <dbReference type="EMBL" id="NDU43250.1"/>
    </source>
</evidence>
<dbReference type="AlphaFoldDB" id="A0A845UF87"/>
<name>A0A845UF87_9PROT</name>
<dbReference type="EMBL" id="WNJL01000037">
    <property type="protein sequence ID" value="NDU43250.1"/>
    <property type="molecule type" value="Genomic_DNA"/>
</dbReference>
<gene>
    <name evidence="1" type="ORF">GL267_11585</name>
</gene>
<dbReference type="RefSeq" id="WP_163098468.1">
    <property type="nucleotide sequence ID" value="NZ_CP127523.1"/>
</dbReference>
<sequence>MPSAYPIIGHDFSAALQQIKAIQAFAERQVVSAGTGSTMARPASTHSVTS</sequence>
<proteinExistence type="predicted"/>